<evidence type="ECO:0000313" key="6">
    <source>
        <dbReference type="EMBL" id="PWJ59012.1"/>
    </source>
</evidence>
<keyword evidence="7" id="KW-1185">Reference proteome</keyword>
<sequence>MKFLLSLFFYIIGSYQVSAQLFKQKDDVSKGYTEAVRDIKNGKYQSAMQKLAPLTSANQPTIYSEYAHYHYGVAAYKNKQYQASKQMLLQLLNRYPNWNRTSEVYYLIGANNLGLRNWKEGNLYFDKIKDSSFQEDIQSLKQQYLQQYVDFDSLVEMQKQFPQDREIALELVSRIDKKSSHTKSEVTMATQLQKRFNIELKPKEDSPKSKTTESERLWGKGYYDVAVLLPFRLDAFTVSRRMSNQFAYDYYLGLLQAQKKLESEGISVVLSAYDVSTDEQQMKGIIENPSFQNSNLVIGPLYTSTFDVTMKYLAKSPMLLVNPLSTDANLLGSAKNLFLAHPTIQTQVEKGASFMKKTAKGAKAVIYYGNSSKDSTMAFAYREELKKLGGQILDMQKLPAERESMETLIPTFEQERPDHVAVFGTSSRFGQPLLATLDNRNLGKTPILATASSFNMRQVSLASAGKSLYLLESDYVDKDKEEMRKFQKDYWEVNSTFPSVYSYQGYDHLLFFGRMMGKYNAKFDQGLTLRRYESDQDGYLLGGFDYRHSHENQVPFILKYNGTKWVTIH</sequence>
<comment type="caution">
    <text evidence="6">The sequence shown here is derived from an EMBL/GenBank/DDBJ whole genome shotgun (WGS) entry which is preliminary data.</text>
</comment>
<accession>A0A316AN97</accession>
<dbReference type="Proteomes" id="UP000245880">
    <property type="component" value="Unassembled WGS sequence"/>
</dbReference>
<evidence type="ECO:0000259" key="4">
    <source>
        <dbReference type="Pfam" id="PF13458"/>
    </source>
</evidence>
<evidence type="ECO:0000256" key="3">
    <source>
        <dbReference type="SAM" id="SignalP"/>
    </source>
</evidence>
<dbReference type="SUPFAM" id="SSF53822">
    <property type="entry name" value="Periplasmic binding protein-like I"/>
    <property type="match status" value="1"/>
</dbReference>
<feature type="signal peptide" evidence="3">
    <location>
        <begin position="1"/>
        <end position="19"/>
    </location>
</feature>
<dbReference type="PANTHER" id="PTHR30483">
    <property type="entry name" value="LEUCINE-SPECIFIC-BINDING PROTEIN"/>
    <property type="match status" value="1"/>
</dbReference>
<dbReference type="SUPFAM" id="SSF48452">
    <property type="entry name" value="TPR-like"/>
    <property type="match status" value="1"/>
</dbReference>
<evidence type="ECO:0000256" key="2">
    <source>
        <dbReference type="ARBA" id="ARBA00022729"/>
    </source>
</evidence>
<evidence type="ECO:0000313" key="7">
    <source>
        <dbReference type="Proteomes" id="UP000245880"/>
    </source>
</evidence>
<dbReference type="PANTHER" id="PTHR30483:SF6">
    <property type="entry name" value="PERIPLASMIC BINDING PROTEIN OF ABC TRANSPORTER FOR NATURAL AMINO ACIDS"/>
    <property type="match status" value="1"/>
</dbReference>
<feature type="domain" description="Outer membrane lipoprotein BamD-like" evidence="5">
    <location>
        <begin position="27"/>
        <end position="116"/>
    </location>
</feature>
<evidence type="ECO:0000256" key="1">
    <source>
        <dbReference type="ARBA" id="ARBA00010062"/>
    </source>
</evidence>
<protein>
    <submittedName>
        <fullName evidence="6">ABC-type branched-subunit amino acid transport system substrate-binding protein</fullName>
    </submittedName>
</protein>
<dbReference type="CDD" id="cd06268">
    <property type="entry name" value="PBP1_ABC_transporter_LIVBP-like"/>
    <property type="match status" value="1"/>
</dbReference>
<dbReference type="Gene3D" id="3.40.50.2300">
    <property type="match status" value="2"/>
</dbReference>
<organism evidence="6 7">
    <name type="scientific">Dyadobacter jejuensis</name>
    <dbReference type="NCBI Taxonomy" id="1082580"/>
    <lineage>
        <taxon>Bacteria</taxon>
        <taxon>Pseudomonadati</taxon>
        <taxon>Bacteroidota</taxon>
        <taxon>Cytophagia</taxon>
        <taxon>Cytophagales</taxon>
        <taxon>Spirosomataceae</taxon>
        <taxon>Dyadobacter</taxon>
    </lineage>
</organism>
<dbReference type="InterPro" id="IPR051010">
    <property type="entry name" value="BCAA_transport"/>
</dbReference>
<feature type="domain" description="Leucine-binding protein" evidence="4">
    <location>
        <begin position="292"/>
        <end position="519"/>
    </location>
</feature>
<dbReference type="Pfam" id="PF13525">
    <property type="entry name" value="YfiO"/>
    <property type="match status" value="1"/>
</dbReference>
<keyword evidence="2 3" id="KW-0732">Signal</keyword>
<feature type="chain" id="PRO_5016444728" evidence="3">
    <location>
        <begin position="20"/>
        <end position="569"/>
    </location>
</feature>
<dbReference type="AlphaFoldDB" id="A0A316AN97"/>
<proteinExistence type="inferred from homology"/>
<dbReference type="OrthoDB" id="1490998at2"/>
<reference evidence="6 7" key="1">
    <citation type="submission" date="2018-03" db="EMBL/GenBank/DDBJ databases">
        <title>Genomic Encyclopedia of Archaeal and Bacterial Type Strains, Phase II (KMG-II): from individual species to whole genera.</title>
        <authorList>
            <person name="Goeker M."/>
        </authorList>
    </citation>
    <scope>NUCLEOTIDE SEQUENCE [LARGE SCALE GENOMIC DNA]</scope>
    <source>
        <strain evidence="6 7">DSM 100346</strain>
    </source>
</reference>
<dbReference type="InterPro" id="IPR028082">
    <property type="entry name" value="Peripla_BP_I"/>
</dbReference>
<evidence type="ECO:0000259" key="5">
    <source>
        <dbReference type="Pfam" id="PF13525"/>
    </source>
</evidence>
<dbReference type="InterPro" id="IPR039565">
    <property type="entry name" value="BamD-like"/>
</dbReference>
<comment type="similarity">
    <text evidence="1">Belongs to the leucine-binding protein family.</text>
</comment>
<dbReference type="EMBL" id="QGDT01000003">
    <property type="protein sequence ID" value="PWJ59012.1"/>
    <property type="molecule type" value="Genomic_DNA"/>
</dbReference>
<dbReference type="InterPro" id="IPR028081">
    <property type="entry name" value="Leu-bd"/>
</dbReference>
<dbReference type="RefSeq" id="WP_109673918.1">
    <property type="nucleotide sequence ID" value="NZ_QGDT01000003.1"/>
</dbReference>
<dbReference type="Gene3D" id="1.25.40.10">
    <property type="entry name" value="Tetratricopeptide repeat domain"/>
    <property type="match status" value="1"/>
</dbReference>
<name>A0A316AN97_9BACT</name>
<gene>
    <name evidence="6" type="ORF">CLV98_103385</name>
</gene>
<dbReference type="InterPro" id="IPR011990">
    <property type="entry name" value="TPR-like_helical_dom_sf"/>
</dbReference>
<dbReference type="Pfam" id="PF13458">
    <property type="entry name" value="Peripla_BP_6"/>
    <property type="match status" value="1"/>
</dbReference>